<dbReference type="AlphaFoldDB" id="A0A5B2VQK6"/>
<evidence type="ECO:0000256" key="3">
    <source>
        <dbReference type="ARBA" id="ARBA00023295"/>
    </source>
</evidence>
<evidence type="ECO:0000259" key="6">
    <source>
        <dbReference type="Pfam" id="PF22666"/>
    </source>
</evidence>
<evidence type="ECO:0000313" key="8">
    <source>
        <dbReference type="Proteomes" id="UP000324611"/>
    </source>
</evidence>
<proteinExistence type="inferred from homology"/>
<keyword evidence="2 7" id="KW-0378">Hydrolase</keyword>
<dbReference type="InterPro" id="IPR051913">
    <property type="entry name" value="GH2_Domain-Containing"/>
</dbReference>
<reference evidence="7 8" key="2">
    <citation type="submission" date="2019-09" db="EMBL/GenBank/DDBJ databases">
        <authorList>
            <person name="Jin C."/>
        </authorList>
    </citation>
    <scope>NUCLEOTIDE SEQUENCE [LARGE SCALE GENOMIC DNA]</scope>
    <source>
        <strain evidence="7 8">BN140078</strain>
    </source>
</reference>
<sequence>MPDEPDIREALEKMEKKEPTWPVAITALNQHTLQTPWSKDVTPAAVWAEYPRPQMVRSEWTNLNGMWDYAITDSAARSFKKPDGKILVPFPLESTLSGVKKLLLPDQKLWYSRNIALSQKKTGKRYHLHFGAVDCDAMVMLNGKTIGSHRGGYQQFSFDITDALQKGDNRLVVAVLDPTDKGNSPKGKQTLNPQGIMYTPSSGIWQTVWMEELPAIAVNHLKLTPDIDKEALQVIVDAPAGTEVILTASSAGTIVSTAKGAAGTAILLPVKEARLWSPADPFLYDLRVQLLQDGKPVDEVQSYFGMRKIEIKKDGTGQERIFLNGQYTFNLGVLDQGFWPDGLYTAPTDKALKWDIATIKDMGFNTIRKHIKIEPARWYYWCDKLGMLVWQDMPYAANLSDEAKARFEKENEENIQQLYNYPSIVCWVLFNEGWFRYDQQRLTTWMKKMDPSRLVNGHSGENYDRNAPPDLSKKWINSDMTDIHDYPGPNIAPPLAGKARVLGEWGGVRVPTPGHQWNTAKNWGYAESEAAQFADKYKFLVKHLKLFETEGLSAAIYTQPFDVEIEENGLITYDRKVCKIPVEQIRDINNLILRAPADTAAGSKTSRAE</sequence>
<accession>A0A5B2VQK6</accession>
<name>A0A5B2VQK6_9BACT</name>
<dbReference type="InterPro" id="IPR006102">
    <property type="entry name" value="Ig-like_GH2"/>
</dbReference>
<dbReference type="EMBL" id="VUOC01000004">
    <property type="protein sequence ID" value="KAA2240950.1"/>
    <property type="molecule type" value="Genomic_DNA"/>
</dbReference>
<evidence type="ECO:0000313" key="7">
    <source>
        <dbReference type="EMBL" id="KAA2240950.1"/>
    </source>
</evidence>
<dbReference type="InterPro" id="IPR006103">
    <property type="entry name" value="Glyco_hydro_2_cat"/>
</dbReference>
<keyword evidence="8" id="KW-1185">Reference proteome</keyword>
<dbReference type="Gene3D" id="3.20.20.80">
    <property type="entry name" value="Glycosidases"/>
    <property type="match status" value="1"/>
</dbReference>
<keyword evidence="3" id="KW-0326">Glycosidase</keyword>
<dbReference type="SUPFAM" id="SSF49785">
    <property type="entry name" value="Galactose-binding domain-like"/>
    <property type="match status" value="1"/>
</dbReference>
<dbReference type="Pfam" id="PF02836">
    <property type="entry name" value="Glyco_hydro_2_C"/>
    <property type="match status" value="1"/>
</dbReference>
<dbReference type="GO" id="GO:0004553">
    <property type="term" value="F:hydrolase activity, hydrolyzing O-glycosyl compounds"/>
    <property type="evidence" value="ECO:0007669"/>
    <property type="project" value="InterPro"/>
</dbReference>
<dbReference type="InterPro" id="IPR036156">
    <property type="entry name" value="Beta-gal/glucu_dom_sf"/>
</dbReference>
<dbReference type="InterPro" id="IPR013783">
    <property type="entry name" value="Ig-like_fold"/>
</dbReference>
<dbReference type="PANTHER" id="PTHR42732:SF2">
    <property type="entry name" value="BETA-MANNOSIDASE"/>
    <property type="match status" value="1"/>
</dbReference>
<dbReference type="SUPFAM" id="SSF51445">
    <property type="entry name" value="(Trans)glycosidases"/>
    <property type="match status" value="1"/>
</dbReference>
<dbReference type="Gene3D" id="2.60.120.260">
    <property type="entry name" value="Galactose-binding domain-like"/>
    <property type="match status" value="1"/>
</dbReference>
<gene>
    <name evidence="7" type="ORF">F0L74_26525</name>
</gene>
<dbReference type="Proteomes" id="UP000324611">
    <property type="component" value="Unassembled WGS sequence"/>
</dbReference>
<reference evidence="7 8" key="1">
    <citation type="submission" date="2019-09" db="EMBL/GenBank/DDBJ databases">
        <title>Chitinophaga ginsengihumi sp. nov., isolated from soil of ginseng rhizosphere.</title>
        <authorList>
            <person name="Lee J."/>
        </authorList>
    </citation>
    <scope>NUCLEOTIDE SEQUENCE [LARGE SCALE GENOMIC DNA]</scope>
    <source>
        <strain evidence="7 8">BN140078</strain>
    </source>
</reference>
<comment type="caution">
    <text evidence="7">The sequence shown here is derived from an EMBL/GenBank/DDBJ whole genome shotgun (WGS) entry which is preliminary data.</text>
</comment>
<evidence type="ECO:0000256" key="1">
    <source>
        <dbReference type="ARBA" id="ARBA00007401"/>
    </source>
</evidence>
<dbReference type="SUPFAM" id="SSF49303">
    <property type="entry name" value="beta-Galactosidase/glucuronidase domain"/>
    <property type="match status" value="1"/>
</dbReference>
<feature type="domain" description="Beta-mannosidase-like galactose-binding" evidence="6">
    <location>
        <begin position="106"/>
        <end position="188"/>
    </location>
</feature>
<dbReference type="PANTHER" id="PTHR42732">
    <property type="entry name" value="BETA-GALACTOSIDASE"/>
    <property type="match status" value="1"/>
</dbReference>
<evidence type="ECO:0000259" key="4">
    <source>
        <dbReference type="Pfam" id="PF00703"/>
    </source>
</evidence>
<dbReference type="InterPro" id="IPR008979">
    <property type="entry name" value="Galactose-bd-like_sf"/>
</dbReference>
<dbReference type="Pfam" id="PF00703">
    <property type="entry name" value="Glyco_hydro_2"/>
    <property type="match status" value="1"/>
</dbReference>
<protein>
    <submittedName>
        <fullName evidence="7">Glycoside hydrolase family 2</fullName>
    </submittedName>
</protein>
<evidence type="ECO:0000259" key="5">
    <source>
        <dbReference type="Pfam" id="PF02836"/>
    </source>
</evidence>
<dbReference type="Gene3D" id="2.60.40.10">
    <property type="entry name" value="Immunoglobulins"/>
    <property type="match status" value="1"/>
</dbReference>
<feature type="domain" description="Glycoside hydrolase family 2 immunoglobulin-like beta-sandwich" evidence="4">
    <location>
        <begin position="237"/>
        <end position="307"/>
    </location>
</feature>
<dbReference type="InterPro" id="IPR054593">
    <property type="entry name" value="Beta-mannosidase-like_N2"/>
</dbReference>
<dbReference type="InterPro" id="IPR017853">
    <property type="entry name" value="GH"/>
</dbReference>
<dbReference type="GO" id="GO:0005975">
    <property type="term" value="P:carbohydrate metabolic process"/>
    <property type="evidence" value="ECO:0007669"/>
    <property type="project" value="InterPro"/>
</dbReference>
<feature type="domain" description="Glycoside hydrolase family 2 catalytic" evidence="5">
    <location>
        <begin position="350"/>
        <end position="460"/>
    </location>
</feature>
<organism evidence="7 8">
    <name type="scientific">Chitinophaga agrisoli</name>
    <dbReference type="NCBI Taxonomy" id="2607653"/>
    <lineage>
        <taxon>Bacteria</taxon>
        <taxon>Pseudomonadati</taxon>
        <taxon>Bacteroidota</taxon>
        <taxon>Chitinophagia</taxon>
        <taxon>Chitinophagales</taxon>
        <taxon>Chitinophagaceae</taxon>
        <taxon>Chitinophaga</taxon>
    </lineage>
</organism>
<dbReference type="Pfam" id="PF22666">
    <property type="entry name" value="Glyco_hydro_2_N2"/>
    <property type="match status" value="1"/>
</dbReference>
<evidence type="ECO:0000256" key="2">
    <source>
        <dbReference type="ARBA" id="ARBA00022801"/>
    </source>
</evidence>
<comment type="similarity">
    <text evidence="1">Belongs to the glycosyl hydrolase 2 family.</text>
</comment>